<dbReference type="Gene3D" id="1.20.1110.10">
    <property type="entry name" value="Calcium-transporting ATPase, transmembrane domain"/>
    <property type="match status" value="1"/>
</dbReference>
<gene>
    <name evidence="3" type="ORF">Ahy_A09g045376</name>
</gene>
<keyword evidence="2" id="KW-1133">Transmembrane helix</keyword>
<evidence type="ECO:0000313" key="4">
    <source>
        <dbReference type="Proteomes" id="UP000289738"/>
    </source>
</evidence>
<organism evidence="3 4">
    <name type="scientific">Arachis hypogaea</name>
    <name type="common">Peanut</name>
    <dbReference type="NCBI Taxonomy" id="3818"/>
    <lineage>
        <taxon>Eukaryota</taxon>
        <taxon>Viridiplantae</taxon>
        <taxon>Streptophyta</taxon>
        <taxon>Embryophyta</taxon>
        <taxon>Tracheophyta</taxon>
        <taxon>Spermatophyta</taxon>
        <taxon>Magnoliopsida</taxon>
        <taxon>eudicotyledons</taxon>
        <taxon>Gunneridae</taxon>
        <taxon>Pentapetalae</taxon>
        <taxon>rosids</taxon>
        <taxon>fabids</taxon>
        <taxon>Fabales</taxon>
        <taxon>Fabaceae</taxon>
        <taxon>Papilionoideae</taxon>
        <taxon>50 kb inversion clade</taxon>
        <taxon>dalbergioids sensu lato</taxon>
        <taxon>Dalbergieae</taxon>
        <taxon>Pterocarpus clade</taxon>
        <taxon>Arachis</taxon>
    </lineage>
</organism>
<comment type="caution">
    <text evidence="3">The sequence shown here is derived from an EMBL/GenBank/DDBJ whole genome shotgun (WGS) entry which is preliminary data.</text>
</comment>
<evidence type="ECO:0000313" key="3">
    <source>
        <dbReference type="EMBL" id="RYR39779.1"/>
    </source>
</evidence>
<dbReference type="SMR" id="A0A445BM72"/>
<dbReference type="Gramene" id="arahy.Tifrunner.gnm2.ann2.Ah09g117700.1">
    <property type="protein sequence ID" value="arahy.Tifrunner.gnm2.ann2.Ah09g117700.1-CDS"/>
    <property type="gene ID" value="arahy.Tifrunner.gnm2.ann2.Ah09g117700"/>
</dbReference>
<keyword evidence="1" id="KW-0460">Magnesium</keyword>
<dbReference type="AlphaFoldDB" id="A0A445BM72"/>
<keyword evidence="2" id="KW-0812">Transmembrane</keyword>
<sequence length="91" mass="10511">MTVVFFWLMKDTDFFLDKFGVRSLRYSLAKMLAAFYLQVSIISLALIFVIGSCNWSYVERPDLLLLGSFMIAQLVANTLAVYANRRFARIK</sequence>
<keyword evidence="2" id="KW-0472">Membrane</keyword>
<accession>A0A445BM72</accession>
<name>A0A445BM72_ARAHY</name>
<dbReference type="STRING" id="3818.A0A445BM72"/>
<protein>
    <submittedName>
        <fullName evidence="3">Uncharacterized protein</fullName>
    </submittedName>
</protein>
<keyword evidence="4" id="KW-1185">Reference proteome</keyword>
<dbReference type="EMBL" id="SDMP01000009">
    <property type="protein sequence ID" value="RYR39779.1"/>
    <property type="molecule type" value="Genomic_DNA"/>
</dbReference>
<proteinExistence type="predicted"/>
<feature type="transmembrane region" description="Helical" evidence="2">
    <location>
        <begin position="32"/>
        <end position="57"/>
    </location>
</feature>
<dbReference type="PANTHER" id="PTHR42861">
    <property type="entry name" value="CALCIUM-TRANSPORTING ATPASE"/>
    <property type="match status" value="1"/>
</dbReference>
<evidence type="ECO:0000256" key="1">
    <source>
        <dbReference type="ARBA" id="ARBA00022842"/>
    </source>
</evidence>
<evidence type="ECO:0000256" key="2">
    <source>
        <dbReference type="SAM" id="Phobius"/>
    </source>
</evidence>
<dbReference type="Proteomes" id="UP000289738">
    <property type="component" value="Chromosome A09"/>
</dbReference>
<reference evidence="3 4" key="1">
    <citation type="submission" date="2019-01" db="EMBL/GenBank/DDBJ databases">
        <title>Sequencing of cultivated peanut Arachis hypogaea provides insights into genome evolution and oil improvement.</title>
        <authorList>
            <person name="Chen X."/>
        </authorList>
    </citation>
    <scope>NUCLEOTIDE SEQUENCE [LARGE SCALE GENOMIC DNA]</scope>
    <source>
        <strain evidence="4">cv. Fuhuasheng</strain>
        <tissue evidence="3">Leaves</tissue>
    </source>
</reference>
<feature type="transmembrane region" description="Helical" evidence="2">
    <location>
        <begin position="63"/>
        <end position="83"/>
    </location>
</feature>